<dbReference type="PANTHER" id="PTHR48267">
    <property type="entry name" value="CUPREDOXIN SUPERFAMILY PROTEIN"/>
    <property type="match status" value="1"/>
</dbReference>
<dbReference type="Gene3D" id="2.60.40.420">
    <property type="entry name" value="Cupredoxins - blue copper proteins"/>
    <property type="match status" value="3"/>
</dbReference>
<comment type="caution">
    <text evidence="6">The sequence shown here is derived from an EMBL/GenBank/DDBJ whole genome shotgun (WGS) entry which is preliminary data.</text>
</comment>
<dbReference type="PANTHER" id="PTHR48267:SF1">
    <property type="entry name" value="BILIRUBIN OXIDASE"/>
    <property type="match status" value="1"/>
</dbReference>
<evidence type="ECO:0000256" key="3">
    <source>
        <dbReference type="SAM" id="SignalP"/>
    </source>
</evidence>
<feature type="signal peptide" evidence="3">
    <location>
        <begin position="1"/>
        <end position="21"/>
    </location>
</feature>
<dbReference type="SUPFAM" id="SSF49503">
    <property type="entry name" value="Cupredoxins"/>
    <property type="match status" value="3"/>
</dbReference>
<accession>A0AA39ZVX7</accession>
<comment type="similarity">
    <text evidence="1">Belongs to the multicopper oxidase family.</text>
</comment>
<dbReference type="Proteomes" id="UP001172102">
    <property type="component" value="Unassembled WGS sequence"/>
</dbReference>
<keyword evidence="7" id="KW-1185">Reference proteome</keyword>
<evidence type="ECO:0008006" key="8">
    <source>
        <dbReference type="Google" id="ProtNLM"/>
    </source>
</evidence>
<evidence type="ECO:0000259" key="5">
    <source>
        <dbReference type="Pfam" id="PF07732"/>
    </source>
</evidence>
<dbReference type="InterPro" id="IPR011706">
    <property type="entry name" value="Cu-oxidase_C"/>
</dbReference>
<dbReference type="AlphaFoldDB" id="A0AA39ZVX7"/>
<feature type="domain" description="Plastocyanin-like" evidence="4">
    <location>
        <begin position="398"/>
        <end position="474"/>
    </location>
</feature>
<dbReference type="GO" id="GO:0016491">
    <property type="term" value="F:oxidoreductase activity"/>
    <property type="evidence" value="ECO:0007669"/>
    <property type="project" value="InterPro"/>
</dbReference>
<feature type="chain" id="PRO_5041238291" description="Bilirubin oxidase" evidence="3">
    <location>
        <begin position="22"/>
        <end position="582"/>
    </location>
</feature>
<organism evidence="6 7">
    <name type="scientific">Lasiosphaeris hirsuta</name>
    <dbReference type="NCBI Taxonomy" id="260670"/>
    <lineage>
        <taxon>Eukaryota</taxon>
        <taxon>Fungi</taxon>
        <taxon>Dikarya</taxon>
        <taxon>Ascomycota</taxon>
        <taxon>Pezizomycotina</taxon>
        <taxon>Sordariomycetes</taxon>
        <taxon>Sordariomycetidae</taxon>
        <taxon>Sordariales</taxon>
        <taxon>Lasiosphaeriaceae</taxon>
        <taxon>Lasiosphaeris</taxon>
    </lineage>
</organism>
<dbReference type="EMBL" id="JAUKUA010000007">
    <property type="protein sequence ID" value="KAK0704633.1"/>
    <property type="molecule type" value="Genomic_DNA"/>
</dbReference>
<evidence type="ECO:0000256" key="2">
    <source>
        <dbReference type="ARBA" id="ARBA00023008"/>
    </source>
</evidence>
<dbReference type="Pfam" id="PF07732">
    <property type="entry name" value="Cu-oxidase_3"/>
    <property type="match status" value="1"/>
</dbReference>
<protein>
    <recommendedName>
        <fullName evidence="8">Bilirubin oxidase</fullName>
    </recommendedName>
</protein>
<feature type="domain" description="Plastocyanin-like" evidence="5">
    <location>
        <begin position="114"/>
        <end position="217"/>
    </location>
</feature>
<dbReference type="InterPro" id="IPR011707">
    <property type="entry name" value="Cu-oxidase-like_N"/>
</dbReference>
<reference evidence="6" key="1">
    <citation type="submission" date="2023-06" db="EMBL/GenBank/DDBJ databases">
        <title>Genome-scale phylogeny and comparative genomics of the fungal order Sordariales.</title>
        <authorList>
            <consortium name="Lawrence Berkeley National Laboratory"/>
            <person name="Hensen N."/>
            <person name="Bonometti L."/>
            <person name="Westerberg I."/>
            <person name="Brannstrom I.O."/>
            <person name="Guillou S."/>
            <person name="Cros-Aarteil S."/>
            <person name="Calhoun S."/>
            <person name="Haridas S."/>
            <person name="Kuo A."/>
            <person name="Mondo S."/>
            <person name="Pangilinan J."/>
            <person name="Riley R."/>
            <person name="Labutti K."/>
            <person name="Andreopoulos B."/>
            <person name="Lipzen A."/>
            <person name="Chen C."/>
            <person name="Yanf M."/>
            <person name="Daum C."/>
            <person name="Ng V."/>
            <person name="Clum A."/>
            <person name="Steindorff A."/>
            <person name="Ohm R."/>
            <person name="Martin F."/>
            <person name="Silar P."/>
            <person name="Natvig D."/>
            <person name="Lalanne C."/>
            <person name="Gautier V."/>
            <person name="Ament-Velasquez S.L."/>
            <person name="Kruys A."/>
            <person name="Hutchinson M.I."/>
            <person name="Powell A.J."/>
            <person name="Barry K."/>
            <person name="Miller A.N."/>
            <person name="Grigoriev I.V."/>
            <person name="Debuchy R."/>
            <person name="Gladieux P."/>
            <person name="Thoren M.H."/>
            <person name="Johannesson H."/>
        </authorList>
    </citation>
    <scope>NUCLEOTIDE SEQUENCE</scope>
    <source>
        <strain evidence="6">SMH4607-1</strain>
    </source>
</reference>
<name>A0AA39ZVX7_9PEZI</name>
<sequence length="582" mass="64864">MLFPLLSLITVALSLIPQSLALTRHRHDHHNCPRGAILGDDSTPSLIVKRKPNLSPDYPLKFQVPLHIPPVKQPRIITVPASSSTTFSNNTREILYFEIEIKTFQHTIFLDLGPATLVGYDGISPGPTLIIPRGTESIVRFVNNSPAKNSVHLHGSYSRTPFDGWAEDTTSPGEYKDYYFPNSQPARTLWYHDHAVHITAENAYVGQAGVYLIHDPAEDALGLSSGYEVYDIPMVLSYQTPLGRHDPRQRPTVALFERRAAQVPLPLPNAAVSRTFSLYMVATTNTNLKLPFHVIASDTGLLEKPVPVSQLYISMAERYEIVFDFAPFANQTLELRNFPKAGGAGVEVDYIDTDKVMRFRVAPPPTPSPSPLPTALRAVPFPHGANRTVAHRFKFARSRGQWLINGVGFVDAANRVLANVPRGTVEIWEIENTTDGWSHPIHVHLVDFRVIFRGGTGTRGVALYERAGLKDVAHYAPWDGDDDMMAAFNVTALPGWGYPEGSGFADPMNPEWKARPYQMADLRARGGPFADGTVEERIRSMVARGAYVNVTEVKEALERYWDGNNTNSRRAVEFPRSRRLRI</sequence>
<evidence type="ECO:0000259" key="4">
    <source>
        <dbReference type="Pfam" id="PF07731"/>
    </source>
</evidence>
<gene>
    <name evidence="6" type="ORF">B0H67DRAFT_637171</name>
</gene>
<dbReference type="InterPro" id="IPR008972">
    <property type="entry name" value="Cupredoxin"/>
</dbReference>
<keyword evidence="3" id="KW-0732">Signal</keyword>
<dbReference type="Pfam" id="PF07731">
    <property type="entry name" value="Cu-oxidase_2"/>
    <property type="match status" value="1"/>
</dbReference>
<evidence type="ECO:0000313" key="6">
    <source>
        <dbReference type="EMBL" id="KAK0704633.1"/>
    </source>
</evidence>
<dbReference type="InterPro" id="IPR045087">
    <property type="entry name" value="Cu-oxidase_fam"/>
</dbReference>
<dbReference type="GO" id="GO:0005507">
    <property type="term" value="F:copper ion binding"/>
    <property type="evidence" value="ECO:0007669"/>
    <property type="project" value="InterPro"/>
</dbReference>
<evidence type="ECO:0000313" key="7">
    <source>
        <dbReference type="Proteomes" id="UP001172102"/>
    </source>
</evidence>
<keyword evidence="2" id="KW-0186">Copper</keyword>
<proteinExistence type="inferred from homology"/>
<evidence type="ECO:0000256" key="1">
    <source>
        <dbReference type="ARBA" id="ARBA00010609"/>
    </source>
</evidence>